<dbReference type="AlphaFoldDB" id="A0A6I1EHV9"/>
<feature type="binding site" evidence="3">
    <location>
        <begin position="208"/>
        <end position="215"/>
    </location>
    <ligand>
        <name>ATP</name>
        <dbReference type="ChEBI" id="CHEBI:30616"/>
    </ligand>
</feature>
<comment type="caution">
    <text evidence="5">The sequence shown here is derived from an EMBL/GenBank/DDBJ whole genome shotgun (WGS) entry which is preliminary data.</text>
</comment>
<keyword evidence="1" id="KW-0067">ATP-binding</keyword>
<dbReference type="PANTHER" id="PTHR13504">
    <property type="entry name" value="FIDO DOMAIN-CONTAINING PROTEIN DDB_G0283145"/>
    <property type="match status" value="1"/>
</dbReference>
<dbReference type="OrthoDB" id="9813719at2"/>
<dbReference type="Pfam" id="PF02661">
    <property type="entry name" value="Fic"/>
    <property type="match status" value="1"/>
</dbReference>
<name>A0A6I1EHV9_9BURK</name>
<dbReference type="EMBL" id="WEHX01000062">
    <property type="protein sequence ID" value="KAB7657054.1"/>
    <property type="molecule type" value="Genomic_DNA"/>
</dbReference>
<evidence type="ECO:0000256" key="1">
    <source>
        <dbReference type="PIRSR" id="PIRSR038925-1"/>
    </source>
</evidence>
<dbReference type="InterPro" id="IPR026287">
    <property type="entry name" value="SoFic-like"/>
</dbReference>
<dbReference type="PIRSF" id="PIRSF038925">
    <property type="entry name" value="AMP-prot_trans"/>
    <property type="match status" value="1"/>
</dbReference>
<feature type="binding site" evidence="1">
    <location>
        <position position="69"/>
    </location>
    <ligand>
        <name>ATP</name>
        <dbReference type="ChEBI" id="CHEBI:30616"/>
    </ligand>
</feature>
<dbReference type="PROSITE" id="PS51459">
    <property type="entry name" value="FIDO"/>
    <property type="match status" value="1"/>
</dbReference>
<feature type="binding site" evidence="1">
    <location>
        <position position="246"/>
    </location>
    <ligand>
        <name>ATP</name>
        <dbReference type="ChEBI" id="CHEBI:30616"/>
    </ligand>
</feature>
<feature type="binding site" evidence="1">
    <location>
        <position position="204"/>
    </location>
    <ligand>
        <name>ATP</name>
        <dbReference type="ChEBI" id="CHEBI:30616"/>
    </ligand>
</feature>
<dbReference type="Gene3D" id="1.10.3290.10">
    <property type="entry name" value="Fido-like domain"/>
    <property type="match status" value="1"/>
</dbReference>
<dbReference type="InterPro" id="IPR040198">
    <property type="entry name" value="Fido_containing"/>
</dbReference>
<evidence type="ECO:0000313" key="5">
    <source>
        <dbReference type="EMBL" id="KAB7657054.1"/>
    </source>
</evidence>
<reference evidence="5 6" key="1">
    <citation type="submission" date="2019-10" db="EMBL/GenBank/DDBJ databases">
        <title>Genome diversity of Sutterella seckii.</title>
        <authorList>
            <person name="Chaplin A.V."/>
            <person name="Sokolova S.R."/>
            <person name="Mosin K.A."/>
            <person name="Ivanova E.L."/>
            <person name="Kochetkova T.O."/>
            <person name="Goltsov A.Y."/>
            <person name="Trofimov D.Y."/>
            <person name="Efimov B.A."/>
        </authorList>
    </citation>
    <scope>NUCLEOTIDE SEQUENCE [LARGE SCALE GENOMIC DNA]</scope>
    <source>
        <strain evidence="5 6">ASD393</strain>
    </source>
</reference>
<organism evidence="5 6">
    <name type="scientific">Sutterella seckii</name>
    <dbReference type="NCBI Taxonomy" id="1944635"/>
    <lineage>
        <taxon>Bacteria</taxon>
        <taxon>Pseudomonadati</taxon>
        <taxon>Pseudomonadota</taxon>
        <taxon>Betaproteobacteria</taxon>
        <taxon>Burkholderiales</taxon>
        <taxon>Sutterellaceae</taxon>
        <taxon>Sutterella</taxon>
    </lineage>
</organism>
<evidence type="ECO:0000256" key="2">
    <source>
        <dbReference type="PIRSR" id="PIRSR640198-1"/>
    </source>
</evidence>
<dbReference type="Pfam" id="PF13784">
    <property type="entry name" value="Fic_N"/>
    <property type="match status" value="1"/>
</dbReference>
<dbReference type="InterPro" id="IPR025758">
    <property type="entry name" value="Fic/DOC_N"/>
</dbReference>
<feature type="binding site" evidence="1">
    <location>
        <begin position="209"/>
        <end position="215"/>
    </location>
    <ligand>
        <name>ATP</name>
        <dbReference type="ChEBI" id="CHEBI:30616"/>
    </ligand>
</feature>
<dbReference type="SUPFAM" id="SSF140931">
    <property type="entry name" value="Fic-like"/>
    <property type="match status" value="1"/>
</dbReference>
<feature type="active site" evidence="2">
    <location>
        <position position="204"/>
    </location>
</feature>
<feature type="domain" description="Fido" evidence="4">
    <location>
        <begin position="118"/>
        <end position="268"/>
    </location>
</feature>
<proteinExistence type="predicted"/>
<evidence type="ECO:0000259" key="4">
    <source>
        <dbReference type="PROSITE" id="PS51459"/>
    </source>
</evidence>
<evidence type="ECO:0000313" key="6">
    <source>
        <dbReference type="Proteomes" id="UP000430564"/>
    </source>
</evidence>
<evidence type="ECO:0000256" key="3">
    <source>
        <dbReference type="PIRSR" id="PIRSR640198-2"/>
    </source>
</evidence>
<dbReference type="InterPro" id="IPR003812">
    <property type="entry name" value="Fido"/>
</dbReference>
<dbReference type="InterPro" id="IPR036597">
    <property type="entry name" value="Fido-like_dom_sf"/>
</dbReference>
<protein>
    <submittedName>
        <fullName evidence="5">Fic family protein</fullName>
    </submittedName>
</protein>
<dbReference type="PANTHER" id="PTHR13504:SF38">
    <property type="entry name" value="FIDO DOMAIN-CONTAINING PROTEIN"/>
    <property type="match status" value="1"/>
</dbReference>
<dbReference type="Proteomes" id="UP000430564">
    <property type="component" value="Unassembled WGS sequence"/>
</dbReference>
<feature type="binding site" evidence="3">
    <location>
        <begin position="246"/>
        <end position="247"/>
    </location>
    <ligand>
        <name>ATP</name>
        <dbReference type="ChEBI" id="CHEBI:30616"/>
    </ligand>
</feature>
<keyword evidence="1" id="KW-0547">Nucleotide-binding</keyword>
<sequence length="372" mass="41222">MRSLMPSSFNLPRLPLAGDPLPWSSDSFSEFAAAAALCRLDGMAEAFARNDLFRATRALKEAQASNLIEGTATTFDEVAVAQTGVVLSRSRRDDVAEVLNCREAMAEGICAVRGGTPITLSLIKDLHAVLLDGAGGMGKNPGAFRNIQVHIGRLGSGIEHAVYIPPAPQHLQELLENWLQFLARTDLNPLVQAAVMHAQFEMIHPFTDGNGRMGRLLISMFLAMKGVLRTDCFFLSPYLLSHRADYYAVLGLISREKHWDPWISFFLTAVEKESRSNAKLLKNMIGLYEEAKAIMASQTKAPLANAVPDYVFANPVFTLPKLQEECREHISRQGMVLLIKRLEESGAIRKIEPGRGRRPALYSFTKLMELLR</sequence>
<gene>
    <name evidence="5" type="ORF">GBM95_08470</name>
</gene>
<accession>A0A6I1EHV9</accession>
<dbReference type="GO" id="GO:0005524">
    <property type="term" value="F:ATP binding"/>
    <property type="evidence" value="ECO:0007669"/>
    <property type="project" value="UniProtKB-KW"/>
</dbReference>